<evidence type="ECO:0000313" key="5">
    <source>
        <dbReference type="Proteomes" id="UP000076858"/>
    </source>
</evidence>
<dbReference type="EMBL" id="LRGB01001409">
    <property type="protein sequence ID" value="KZS12010.1"/>
    <property type="molecule type" value="Genomic_DNA"/>
</dbReference>
<dbReference type="InterPro" id="IPR001584">
    <property type="entry name" value="Integrase_cat-core"/>
</dbReference>
<dbReference type="GO" id="GO:0006508">
    <property type="term" value="P:proteolysis"/>
    <property type="evidence" value="ECO:0007669"/>
    <property type="project" value="InterPro"/>
</dbReference>
<dbReference type="GO" id="GO:0015074">
    <property type="term" value="P:DNA integration"/>
    <property type="evidence" value="ECO:0007669"/>
    <property type="project" value="InterPro"/>
</dbReference>
<dbReference type="PROSITE" id="PS50994">
    <property type="entry name" value="INTEGRASE"/>
    <property type="match status" value="1"/>
</dbReference>
<dbReference type="Proteomes" id="UP000076858">
    <property type="component" value="Unassembled WGS sequence"/>
</dbReference>
<dbReference type="InterPro" id="IPR041588">
    <property type="entry name" value="Integrase_H2C2"/>
</dbReference>
<feature type="region of interest" description="Disordered" evidence="1">
    <location>
        <begin position="810"/>
        <end position="829"/>
    </location>
</feature>
<sequence>MQGWISNSPEFTQAIMNEKPAKPVTNSPGCYNLSSKEVDNLDNVDYTRVGITSKVASEFDSLGTAAPLIMKAEIRLRTLWLKGSSWTETIEESQLHVFCDASEEAYLAVVYVRNSYRDGRIGVHQIKASNKLAPKKTVSVPKLELNAPLLRSRLARFVISCLSKEIRRRFFWTNSSTVRNWIRATASYYQVYVSNRLGEIQTLTEPEEGCFVPESAENELNSSIQEMPTSPSFQQFNKEKNIDWKFQPLRAPHFGGAHEILVRPTKKALYRALEIGKKGLRYPTDEMLCTLLAEIGGMLNARPLTYASTDPSDFQPLTPNDFLNRPPAYDLPPGSFSDALPRERFRYLQCYSQLFWDLWTKIYLPSRTAQEMEGGTAQFTLATCSSLLHLSTGVGGDNEVPQGETITPPTQKDLQDAATWKKQRSALRQQITKTMRHLGNLVTDRGSRGSISSVMKHLETLLATAAQVLTNLSMVEDQAENDRQDELHLKYIELAGDALERGQQYLNSRLGEPLSETAGNLAPSIPASEQNRQEEERKLAQQRADAAALQADEARRQANEASNRAEEAQREAASAQQPCKKLNVDDDRASAVTHVSQRLSQLGQDWRQNQRRLNSSTAQAAPDEWIDHYAAGQLKPNVTASSRSSVKTEALVHDTGKSAGEKLAILKRHLKGDCLDLVQGLGGGEPAYIEALVRLKQSCGRRDVMRAATLQVIEKVELKNDPATFKRFAERIRTHLFDLSRIGEYHAPDLIEKICMRLQPPDRLEWNHGRRGGLETRSLNAFGSWLCERAAECQNAYSIAYEQTSSSALKPHHWPHARSNPASSAKATDNYSAPKVTFRPFCFKCEGYHKLENCSRFKALVVADRVSFCTKQTVCFGCLGSQHSVRNCATKKPCKIAGCSLHHHELVHDPDRPVTVFTPDATRTGATRTATAHLRKQNPQQIAMGMMRLKVCGADKGTVWANVFIDEGSDSTLMRQGFASANRITGVHQILTVEGAGGVVKSYRSQRVNFQIDTDYGEELNLSCSTLPTTVASTTPVTDWGVLKKRWSHLADIPVGETGGRVDILIGNDYSHLIVALESRVGNYYEPTAIRSRLGWIIRGVVSDGASVTAVRTHNVTSSSQLEEIALELRRFCDTENFGTESKTKGMSDDDRQAIAILEAGTKKLELGYEVPITWKRGEPALFCNRQVTQQRLGGLLRRFSREPAFEKDYRAAVQKTIDKGYASVLSEEEAASAKYFLAHHGVYKGPKLRDVFDAAAPYQGKCFNNAILSGPALHPSLPSVLIQFREEAVAWASDGPQEASTKASWKHLRHAGRKETTSGNLQFFCGQRKHGLLLGAVWSTTSDALGFRINSSTDGEYTHLCLTSMFAGISDPLELAAPIIIKAKVHLSELIVKGLKWSDPVEVADRAWWESWFHIVQKLAHVSIERCLFPEEDDIVKSQLHTFGDASEEAYATVVYVRNQYRCGKIIVRIVKASSKMAPKKSLSVPKLEMNAALLSSRVAAAVQNGLIHPISCRYFWMDSSTVRNWIRATASFYQIFVANRVGEIQTLTESDEWRFIPGKLNPADAATRSSIGEDVWPRIWQDGLEFLLQPESPWPTDLPWMASTAELKATKSHHVQTTPDPFDWSAVSLDHSNISSFLKLETKNLLKRCQSEAFPEDLTRLKRGKPLRSSSHLLVLSLKLGEDGILRLGGRIDRAKLPYDARHPPLLPSKHPLTEKIVEVVHGQMHHAGTDYLFAKLCQHFWIIRWRELVKKVRRMCPTCIKDRAVPAAQLMGDLPAVRLDSYSPPFFHTSVDYFGPIETSPGRNRVTMRYGALFTCLTTRTVHVELAESLSSEDFLLVFRRFIGLFGKPATVQSDNGTNFVGAECELNNLVNQLGKDPKLSQFRKEKVIDWYFQPPRAPHFGGAHESLVRSTKRALYQALDLKKKALRYPTNEMLRMLFAEIAGFLNSCPLTYASSDPEDFRPLTPNDFLNRPPTSDLLPGEFNDTLPRERFRYVQKTAKLFWDLWTKLYLPTLVPRKKWKSAQENIAVGDVVLLLDPNQPRGLENRPR</sequence>
<dbReference type="PANTHER" id="PTHR47331">
    <property type="entry name" value="PHD-TYPE DOMAIN-CONTAINING PROTEIN"/>
    <property type="match status" value="1"/>
</dbReference>
<protein>
    <submittedName>
        <fullName evidence="4">Uncharacterized protein</fullName>
    </submittedName>
</protein>
<evidence type="ECO:0000256" key="1">
    <source>
        <dbReference type="SAM" id="MobiDB-lite"/>
    </source>
</evidence>
<dbReference type="InterPro" id="IPR036397">
    <property type="entry name" value="RNaseH_sf"/>
</dbReference>
<dbReference type="Pfam" id="PF05380">
    <property type="entry name" value="Peptidase_A17"/>
    <property type="match status" value="2"/>
</dbReference>
<dbReference type="InterPro" id="IPR001995">
    <property type="entry name" value="Peptidase_A2_cat"/>
</dbReference>
<feature type="domain" description="Integrase catalytic" evidence="3">
    <location>
        <begin position="1783"/>
        <end position="1977"/>
    </location>
</feature>
<dbReference type="InterPro" id="IPR040676">
    <property type="entry name" value="DUF5641"/>
</dbReference>
<reference evidence="4 5" key="1">
    <citation type="submission" date="2016-03" db="EMBL/GenBank/DDBJ databases">
        <title>EvidentialGene: Evidence-directed Construction of Genes on Genomes.</title>
        <authorList>
            <person name="Gilbert D.G."/>
            <person name="Choi J.-H."/>
            <person name="Mockaitis K."/>
            <person name="Colbourne J."/>
            <person name="Pfrender M."/>
        </authorList>
    </citation>
    <scope>NUCLEOTIDE SEQUENCE [LARGE SCALE GENOMIC DNA]</scope>
    <source>
        <strain evidence="4 5">Xinb3</strain>
        <tissue evidence="4">Complete organism</tissue>
    </source>
</reference>
<dbReference type="STRING" id="35525.A0A164V6A8"/>
<dbReference type="SUPFAM" id="SSF53098">
    <property type="entry name" value="Ribonuclease H-like"/>
    <property type="match status" value="1"/>
</dbReference>
<dbReference type="Pfam" id="PF17921">
    <property type="entry name" value="Integrase_H2C2"/>
    <property type="match status" value="1"/>
</dbReference>
<dbReference type="Gene3D" id="3.30.420.10">
    <property type="entry name" value="Ribonuclease H-like superfamily/Ribonuclease H"/>
    <property type="match status" value="1"/>
</dbReference>
<evidence type="ECO:0000313" key="4">
    <source>
        <dbReference type="EMBL" id="KZS12010.1"/>
    </source>
</evidence>
<proteinExistence type="predicted"/>
<dbReference type="Pfam" id="PF18701">
    <property type="entry name" value="DUF5641"/>
    <property type="match status" value="1"/>
</dbReference>
<keyword evidence="5" id="KW-1185">Reference proteome</keyword>
<feature type="domain" description="Peptidase A2" evidence="2">
    <location>
        <begin position="961"/>
        <end position="1041"/>
    </location>
</feature>
<dbReference type="GO" id="GO:0004190">
    <property type="term" value="F:aspartic-type endopeptidase activity"/>
    <property type="evidence" value="ECO:0007669"/>
    <property type="project" value="InterPro"/>
</dbReference>
<dbReference type="GO" id="GO:0003676">
    <property type="term" value="F:nucleic acid binding"/>
    <property type="evidence" value="ECO:0007669"/>
    <property type="project" value="InterPro"/>
</dbReference>
<feature type="compositionally biased region" description="Low complexity" evidence="1">
    <location>
        <begin position="541"/>
        <end position="551"/>
    </location>
</feature>
<name>A0A164V6A8_9CRUS</name>
<feature type="compositionally biased region" description="Polar residues" evidence="1">
    <location>
        <begin position="820"/>
        <end position="829"/>
    </location>
</feature>
<organism evidence="4 5">
    <name type="scientific">Daphnia magna</name>
    <dbReference type="NCBI Taxonomy" id="35525"/>
    <lineage>
        <taxon>Eukaryota</taxon>
        <taxon>Metazoa</taxon>
        <taxon>Ecdysozoa</taxon>
        <taxon>Arthropoda</taxon>
        <taxon>Crustacea</taxon>
        <taxon>Branchiopoda</taxon>
        <taxon>Diplostraca</taxon>
        <taxon>Cladocera</taxon>
        <taxon>Anomopoda</taxon>
        <taxon>Daphniidae</taxon>
        <taxon>Daphnia</taxon>
    </lineage>
</organism>
<feature type="region of interest" description="Disordered" evidence="1">
    <location>
        <begin position="514"/>
        <end position="583"/>
    </location>
</feature>
<feature type="compositionally biased region" description="Basic and acidic residues" evidence="1">
    <location>
        <begin position="552"/>
        <end position="570"/>
    </location>
</feature>
<comment type="caution">
    <text evidence="4">The sequence shown here is derived from an EMBL/GenBank/DDBJ whole genome shotgun (WGS) entry which is preliminary data.</text>
</comment>
<dbReference type="OrthoDB" id="6381572at2759"/>
<dbReference type="PROSITE" id="PS50175">
    <property type="entry name" value="ASP_PROT_RETROV"/>
    <property type="match status" value="1"/>
</dbReference>
<accession>A0A164V6A8</accession>
<dbReference type="InterPro" id="IPR012337">
    <property type="entry name" value="RNaseH-like_sf"/>
</dbReference>
<evidence type="ECO:0000259" key="2">
    <source>
        <dbReference type="PROSITE" id="PS50175"/>
    </source>
</evidence>
<dbReference type="InterPro" id="IPR008042">
    <property type="entry name" value="Retrotrans_Pao"/>
</dbReference>
<gene>
    <name evidence="4" type="ORF">APZ42_023095</name>
</gene>
<evidence type="ECO:0000259" key="3">
    <source>
        <dbReference type="PROSITE" id="PS50994"/>
    </source>
</evidence>